<dbReference type="VEuPathDB" id="TriTrypDB:BSAL_10225"/>
<feature type="non-terminal residue" evidence="1">
    <location>
        <position position="118"/>
    </location>
</feature>
<organism evidence="1 2">
    <name type="scientific">Bodo saltans</name>
    <name type="common">Flagellated protozoan</name>
    <dbReference type="NCBI Taxonomy" id="75058"/>
    <lineage>
        <taxon>Eukaryota</taxon>
        <taxon>Discoba</taxon>
        <taxon>Euglenozoa</taxon>
        <taxon>Kinetoplastea</taxon>
        <taxon>Metakinetoplastina</taxon>
        <taxon>Eubodonida</taxon>
        <taxon>Bodonidae</taxon>
        <taxon>Bodo</taxon>
    </lineage>
</organism>
<proteinExistence type="predicted"/>
<dbReference type="EMBL" id="CYKH01001520">
    <property type="protein sequence ID" value="CUI14671.1"/>
    <property type="molecule type" value="Genomic_DNA"/>
</dbReference>
<name>A0A0S4KJF3_BODSA</name>
<gene>
    <name evidence="1" type="ORF">BSAL_10225</name>
</gene>
<keyword evidence="2" id="KW-1185">Reference proteome</keyword>
<evidence type="ECO:0000313" key="1">
    <source>
        <dbReference type="EMBL" id="CUI14671.1"/>
    </source>
</evidence>
<dbReference type="Proteomes" id="UP000051952">
    <property type="component" value="Unassembled WGS sequence"/>
</dbReference>
<sequence length="118" mass="14037">MTDSRRGSRRHNQGKMYVERYTFVYVCLCERVCTCMRHFFSFFPLPSVYGSCVRSLEMEESLTLFGVYLFDENVEKRNRHKNGLNVRRVCMTIFVVAKKIQQDINVKCFSRGRHPLTH</sequence>
<protein>
    <submittedName>
        <fullName evidence="1">Uncharacterized protein</fullName>
    </submittedName>
</protein>
<accession>A0A0S4KJF3</accession>
<evidence type="ECO:0000313" key="2">
    <source>
        <dbReference type="Proteomes" id="UP000051952"/>
    </source>
</evidence>
<reference evidence="2" key="1">
    <citation type="submission" date="2015-09" db="EMBL/GenBank/DDBJ databases">
        <authorList>
            <consortium name="Pathogen Informatics"/>
        </authorList>
    </citation>
    <scope>NUCLEOTIDE SEQUENCE [LARGE SCALE GENOMIC DNA]</scope>
    <source>
        <strain evidence="2">Lake Konstanz</strain>
    </source>
</reference>
<dbReference type="AlphaFoldDB" id="A0A0S4KJF3"/>